<evidence type="ECO:0000313" key="5">
    <source>
        <dbReference type="RefSeq" id="XP_052747115.1"/>
    </source>
</evidence>
<dbReference type="InterPro" id="IPR005162">
    <property type="entry name" value="Retrotrans_gag_dom"/>
</dbReference>
<feature type="region of interest" description="Disordered" evidence="1">
    <location>
        <begin position="385"/>
        <end position="420"/>
    </location>
</feature>
<sequence length="454" mass="51659">MSGHKEIQFHSLRKDELVYEVSIRSETPGSTVDELRRQMRGLMIECPSTAILETNIDSNTELVIINDKLNELATIIEGWGKSGDRGSIARAEALAYHLFHRVNRLKVDESAKVSAKVGEARLRLGKFIAIIEASGKNVSEQLSTSSKPSPSAEASEIECSGDKNLAKWNLKFNGSTDPRSFVERVEELQLCYGVSEAKLFRSAVQLFEDQALLWYRGIRDQVRSWSDLKNLLLEEFDPVDYDYRLRGEIRSRTQGAEEPVHIYFSIMACLFARLRTSMSEVEKLEILLHNVRPKFSQQLALTTISSISQLKDACRKLEAASQRATQFAEPGRSNSILTPEFTYKNKNKNVAYLDNEQNFHSNQVHNDQGRYKQHSKLHQNRFYNSQGKYEHGNPHNKGRVNDNDQTRAGPSHTGNKYRNQRLVRHNVHCYGCKTPGYTKFTCPKCNKAATSPKN</sequence>
<accession>A0ABM3M7Q4</accession>
<dbReference type="RefSeq" id="XP_052747114.1">
    <property type="nucleotide sequence ID" value="XM_052891154.1"/>
</dbReference>
<gene>
    <name evidence="4 5" type="primary">LOC128199869</name>
</gene>
<name>A0ABM3M7Q4_BICAN</name>
<dbReference type="RefSeq" id="XP_052747115.1">
    <property type="nucleotide sequence ID" value="XM_052891155.1"/>
</dbReference>
<dbReference type="PANTHER" id="PTHR33223:SF6">
    <property type="entry name" value="CCHC-TYPE DOMAIN-CONTAINING PROTEIN"/>
    <property type="match status" value="1"/>
</dbReference>
<proteinExistence type="predicted"/>
<reference evidence="4 5" key="1">
    <citation type="submission" date="2025-05" db="UniProtKB">
        <authorList>
            <consortium name="RefSeq"/>
        </authorList>
    </citation>
    <scope>IDENTIFICATION</scope>
</reference>
<evidence type="ECO:0000313" key="3">
    <source>
        <dbReference type="Proteomes" id="UP001652582"/>
    </source>
</evidence>
<organism evidence="3 5">
    <name type="scientific">Bicyclus anynana</name>
    <name type="common">Squinting bush brown butterfly</name>
    <dbReference type="NCBI Taxonomy" id="110368"/>
    <lineage>
        <taxon>Eukaryota</taxon>
        <taxon>Metazoa</taxon>
        <taxon>Ecdysozoa</taxon>
        <taxon>Arthropoda</taxon>
        <taxon>Hexapoda</taxon>
        <taxon>Insecta</taxon>
        <taxon>Pterygota</taxon>
        <taxon>Neoptera</taxon>
        <taxon>Endopterygota</taxon>
        <taxon>Lepidoptera</taxon>
        <taxon>Glossata</taxon>
        <taxon>Ditrysia</taxon>
        <taxon>Papilionoidea</taxon>
        <taxon>Nymphalidae</taxon>
        <taxon>Satyrinae</taxon>
        <taxon>Satyrini</taxon>
        <taxon>Mycalesina</taxon>
        <taxon>Bicyclus</taxon>
    </lineage>
</organism>
<dbReference type="PANTHER" id="PTHR33223">
    <property type="entry name" value="CCHC-TYPE DOMAIN-CONTAINING PROTEIN"/>
    <property type="match status" value="1"/>
</dbReference>
<protein>
    <submittedName>
        <fullName evidence="4 5">Uncharacterized protein LOC128199869 isoform X1</fullName>
    </submittedName>
</protein>
<evidence type="ECO:0000259" key="2">
    <source>
        <dbReference type="Pfam" id="PF03732"/>
    </source>
</evidence>
<keyword evidence="3" id="KW-1185">Reference proteome</keyword>
<dbReference type="Pfam" id="PF03732">
    <property type="entry name" value="Retrotrans_gag"/>
    <property type="match status" value="1"/>
</dbReference>
<feature type="compositionally biased region" description="Basic and acidic residues" evidence="1">
    <location>
        <begin position="388"/>
        <end position="405"/>
    </location>
</feature>
<dbReference type="Proteomes" id="UP001652582">
    <property type="component" value="Chromosome 3"/>
</dbReference>
<evidence type="ECO:0000256" key="1">
    <source>
        <dbReference type="SAM" id="MobiDB-lite"/>
    </source>
</evidence>
<feature type="domain" description="Retrotransposon gag" evidence="2">
    <location>
        <begin position="203"/>
        <end position="289"/>
    </location>
</feature>
<dbReference type="GeneID" id="128199869"/>
<feature type="compositionally biased region" description="Polar residues" evidence="1">
    <location>
        <begin position="406"/>
        <end position="417"/>
    </location>
</feature>
<evidence type="ECO:0000313" key="4">
    <source>
        <dbReference type="RefSeq" id="XP_052747114.1"/>
    </source>
</evidence>